<keyword evidence="9" id="KW-1133">Transmembrane helix</keyword>
<comment type="caution">
    <text evidence="14">The sequence shown here is derived from an EMBL/GenBank/DDBJ whole genome shotgun (WGS) entry which is preliminary data.</text>
</comment>
<dbReference type="SUPFAM" id="SSF52172">
    <property type="entry name" value="CheY-like"/>
    <property type="match status" value="1"/>
</dbReference>
<evidence type="ECO:0000259" key="12">
    <source>
        <dbReference type="PROSITE" id="PS50109"/>
    </source>
</evidence>
<dbReference type="InterPro" id="IPR003661">
    <property type="entry name" value="HisK_dim/P_dom"/>
</dbReference>
<keyword evidence="4" id="KW-0808">Transferase</keyword>
<dbReference type="GO" id="GO:0000155">
    <property type="term" value="F:phosphorelay sensor kinase activity"/>
    <property type="evidence" value="ECO:0007669"/>
    <property type="project" value="InterPro"/>
</dbReference>
<dbReference type="Pfam" id="PF00512">
    <property type="entry name" value="HisKA"/>
    <property type="match status" value="1"/>
</dbReference>
<dbReference type="FunFam" id="3.30.565.10:FF:000006">
    <property type="entry name" value="Sensor histidine kinase WalK"/>
    <property type="match status" value="1"/>
</dbReference>
<name>A0A6G1ZAF9_9BACT</name>
<evidence type="ECO:0000256" key="8">
    <source>
        <dbReference type="PROSITE-ProRule" id="PRU00169"/>
    </source>
</evidence>
<dbReference type="SUPFAM" id="SSF46689">
    <property type="entry name" value="Homeodomain-like"/>
    <property type="match status" value="1"/>
</dbReference>
<evidence type="ECO:0000256" key="1">
    <source>
        <dbReference type="ARBA" id="ARBA00000085"/>
    </source>
</evidence>
<feature type="domain" description="Response regulatory" evidence="13">
    <location>
        <begin position="1113"/>
        <end position="1228"/>
    </location>
</feature>
<dbReference type="PROSITE" id="PS50110">
    <property type="entry name" value="RESPONSE_REGULATORY"/>
    <property type="match status" value="1"/>
</dbReference>
<dbReference type="InterPro" id="IPR011110">
    <property type="entry name" value="Reg_prop"/>
</dbReference>
<dbReference type="InterPro" id="IPR005467">
    <property type="entry name" value="His_kinase_dom"/>
</dbReference>
<dbReference type="Pfam" id="PF07494">
    <property type="entry name" value="Reg_prop"/>
    <property type="match status" value="3"/>
</dbReference>
<dbReference type="InterPro" id="IPR011006">
    <property type="entry name" value="CheY-like_superfamily"/>
</dbReference>
<dbReference type="Pfam" id="PF02518">
    <property type="entry name" value="HATPase_c"/>
    <property type="match status" value="1"/>
</dbReference>
<keyword evidence="3 8" id="KW-0597">Phosphoprotein</keyword>
<dbReference type="Gene3D" id="1.10.287.130">
    <property type="match status" value="1"/>
</dbReference>
<feature type="domain" description="HTH araC/xylS-type" evidence="11">
    <location>
        <begin position="1260"/>
        <end position="1359"/>
    </location>
</feature>
<dbReference type="Pfam" id="PF07495">
    <property type="entry name" value="Y_Y_Y"/>
    <property type="match status" value="1"/>
</dbReference>
<dbReference type="SUPFAM" id="SSF55874">
    <property type="entry name" value="ATPase domain of HSP90 chaperone/DNA topoisomerase II/histidine kinase"/>
    <property type="match status" value="1"/>
</dbReference>
<dbReference type="InterPro" id="IPR001789">
    <property type="entry name" value="Sig_transdc_resp-reg_receiver"/>
</dbReference>
<dbReference type="PROSITE" id="PS01124">
    <property type="entry name" value="HTH_ARAC_FAMILY_2"/>
    <property type="match status" value="1"/>
</dbReference>
<organism evidence="14">
    <name type="scientific">Parabacteroides goldsteinii</name>
    <dbReference type="NCBI Taxonomy" id="328812"/>
    <lineage>
        <taxon>Bacteria</taxon>
        <taxon>Pseudomonadati</taxon>
        <taxon>Bacteroidota</taxon>
        <taxon>Bacteroidia</taxon>
        <taxon>Bacteroidales</taxon>
        <taxon>Tannerellaceae</taxon>
        <taxon>Parabacteroides</taxon>
    </lineage>
</organism>
<dbReference type="Gene3D" id="3.40.50.2300">
    <property type="match status" value="1"/>
</dbReference>
<evidence type="ECO:0000256" key="6">
    <source>
        <dbReference type="ARBA" id="ARBA00023015"/>
    </source>
</evidence>
<comment type="catalytic activity">
    <reaction evidence="1">
        <text>ATP + protein L-histidine = ADP + protein N-phospho-L-histidine.</text>
        <dbReference type="EC" id="2.7.13.3"/>
    </reaction>
</comment>
<feature type="chain" id="PRO_5026297720" description="histidine kinase" evidence="10">
    <location>
        <begin position="28"/>
        <end position="1364"/>
    </location>
</feature>
<accession>A0A6G1ZAF9</accession>
<dbReference type="PANTHER" id="PTHR43547:SF2">
    <property type="entry name" value="HYBRID SIGNAL TRANSDUCTION HISTIDINE KINASE C"/>
    <property type="match status" value="1"/>
</dbReference>
<dbReference type="Pfam" id="PF00072">
    <property type="entry name" value="Response_reg"/>
    <property type="match status" value="1"/>
</dbReference>
<dbReference type="SMART" id="SM00342">
    <property type="entry name" value="HTH_ARAC"/>
    <property type="match status" value="1"/>
</dbReference>
<protein>
    <recommendedName>
        <fullName evidence="2">histidine kinase</fullName>
        <ecNumber evidence="2">2.7.13.3</ecNumber>
    </recommendedName>
</protein>
<proteinExistence type="predicted"/>
<evidence type="ECO:0000259" key="13">
    <source>
        <dbReference type="PROSITE" id="PS50110"/>
    </source>
</evidence>
<evidence type="ECO:0000313" key="14">
    <source>
        <dbReference type="EMBL" id="MRY10933.1"/>
    </source>
</evidence>
<keyword evidence="5" id="KW-0418">Kinase</keyword>
<keyword evidence="7" id="KW-0804">Transcription</keyword>
<dbReference type="SMART" id="SM00448">
    <property type="entry name" value="REC"/>
    <property type="match status" value="1"/>
</dbReference>
<dbReference type="SMART" id="SM00388">
    <property type="entry name" value="HisKA"/>
    <property type="match status" value="1"/>
</dbReference>
<keyword evidence="10" id="KW-0732">Signal</keyword>
<dbReference type="InterPro" id="IPR036890">
    <property type="entry name" value="HATPase_C_sf"/>
</dbReference>
<dbReference type="EMBL" id="WKLP01000005">
    <property type="protein sequence ID" value="MRY10933.1"/>
    <property type="molecule type" value="Genomic_DNA"/>
</dbReference>
<dbReference type="InterPro" id="IPR036097">
    <property type="entry name" value="HisK_dim/P_sf"/>
</dbReference>
<dbReference type="CDD" id="cd00082">
    <property type="entry name" value="HisKA"/>
    <property type="match status" value="1"/>
</dbReference>
<dbReference type="FunFam" id="2.60.40.10:FF:000791">
    <property type="entry name" value="Two-component system sensor histidine kinase/response regulator"/>
    <property type="match status" value="1"/>
</dbReference>
<evidence type="ECO:0000256" key="2">
    <source>
        <dbReference type="ARBA" id="ARBA00012438"/>
    </source>
</evidence>
<dbReference type="Gene3D" id="2.130.10.10">
    <property type="entry name" value="YVTN repeat-like/Quinoprotein amine dehydrogenase"/>
    <property type="match status" value="2"/>
</dbReference>
<dbReference type="Gene3D" id="3.30.565.10">
    <property type="entry name" value="Histidine kinase-like ATPase, C-terminal domain"/>
    <property type="match status" value="1"/>
</dbReference>
<evidence type="ECO:0000256" key="10">
    <source>
        <dbReference type="SAM" id="SignalP"/>
    </source>
</evidence>
<dbReference type="SMART" id="SM00387">
    <property type="entry name" value="HATPase_c"/>
    <property type="match status" value="1"/>
</dbReference>
<feature type="modified residue" description="4-aspartylphosphate" evidence="8">
    <location>
        <position position="1161"/>
    </location>
</feature>
<dbReference type="InterPro" id="IPR009057">
    <property type="entry name" value="Homeodomain-like_sf"/>
</dbReference>
<dbReference type="EC" id="2.7.13.3" evidence="2"/>
<feature type="signal peptide" evidence="10">
    <location>
        <begin position="1"/>
        <end position="27"/>
    </location>
</feature>
<dbReference type="InterPro" id="IPR011123">
    <property type="entry name" value="Y_Y_Y"/>
</dbReference>
<dbReference type="GO" id="GO:0003700">
    <property type="term" value="F:DNA-binding transcription factor activity"/>
    <property type="evidence" value="ECO:0007669"/>
    <property type="project" value="InterPro"/>
</dbReference>
<feature type="transmembrane region" description="Helical" evidence="9">
    <location>
        <begin position="777"/>
        <end position="798"/>
    </location>
</feature>
<dbReference type="SUPFAM" id="SSF63829">
    <property type="entry name" value="Calcium-dependent phosphotriesterase"/>
    <property type="match status" value="3"/>
</dbReference>
<evidence type="ECO:0000256" key="7">
    <source>
        <dbReference type="ARBA" id="ARBA00023163"/>
    </source>
</evidence>
<dbReference type="Pfam" id="PF12833">
    <property type="entry name" value="HTH_18"/>
    <property type="match status" value="1"/>
</dbReference>
<evidence type="ECO:0000256" key="5">
    <source>
        <dbReference type="ARBA" id="ARBA00022777"/>
    </source>
</evidence>
<dbReference type="Gene3D" id="1.10.10.60">
    <property type="entry name" value="Homeodomain-like"/>
    <property type="match status" value="1"/>
</dbReference>
<dbReference type="InterPro" id="IPR013783">
    <property type="entry name" value="Ig-like_fold"/>
</dbReference>
<evidence type="ECO:0000256" key="3">
    <source>
        <dbReference type="ARBA" id="ARBA00022553"/>
    </source>
</evidence>
<dbReference type="InterPro" id="IPR003594">
    <property type="entry name" value="HATPase_dom"/>
</dbReference>
<dbReference type="CDD" id="cd17574">
    <property type="entry name" value="REC_OmpR"/>
    <property type="match status" value="1"/>
</dbReference>
<sequence length="1364" mass="157877">MFRFRKNHTLYKLILFICLSFSLPALAGNIKNYKFHTLSPEGGFYYDGVKSIQQDSDGFIWIVMENDLFRFDGYQFKRYYSYFRMLDTSDKWYFRDVELDARGHLFVSTNKGLFVYDKITDSFKRMFKPNTMNIKTDSRGNLWLISASLGIFDVEKKTFFGMESEKGLLYNAVILCADEDELITGTSNGEIYRFDYDKMLFEQICALPDNQAIIEIKKHGIELWVLTESYGLYKLDYQTLSIINHYSFFCTLNNEYVPSKTLYVDKNGYVWVGTQRGLYIMNPETEEYSHFTNSKSDIFTLPSNSVWTIEEDAQKNVWIGTYSGGLCYLNFQETSRFRTFSPRENGLNHKVVSGFAEDDESLWIATEGGGVNRMNKKTGEFRYYTHNPSRNSLTYDNVKSLVIDSSQNLWVAMYRGGLDCFSHKTSTFKRFNKDYRSDNGMLTNDLRKIILEADSGLWISYQSTGISFYSFATDRFTHYMSKRDNNNSSISDLCRGKGDDLWVVNNEELYYMNVRTKEYRKIAPDSAYSLRAQALCLDETGNVWIGTVGSGLVRYDVKNNRFYSVNDILRYDVSTIYSLCTDDDNDLWMGTDNGLFKYNIEKNTFFRFDKKDGIQGIVFYPKACMKGKNGELYFGGTNGFTIINPKEVLLSEFKPTAIITDFYIDNAIVKPDSTGSPLHQSISTTREIVLDYNQINFGFKLSSDNYLIPEKNRFKYRLVGYDQRWIEIDATSRIVSYAKVPSGSYTFEVMASNNDGVWNDVPTTIRIRRLPAPWFSWWAYTIYGFLFFTLGGTVLYYYNHQKKLKLELYMDSLEMKKKEENHQAQLRFFTNISHDFRTPLSLIMASVEHMQQQYGNNHYIRLLNSNTRRLLNLVNELMDFRTVENGKMKLKVHLSNINRFVQEVASDFQEYALQKEIDYTIQCDPALSASVYFDEQIMEKVIMNLLNNAFKYTGNGGHIVVETRLDKEPFRSGFKNSYKIQSNPELVRTFSILVKDTGVGISAESIAQVFERFYKVDSDDTEAHIGSGIGLALVKSLVLFHKGAISIYSERNKGTEMLVQFPLDKEMYDAAELLENEASAKNMTMSYFIEPELRFDNQESDKQESFLLRDRKRILLVEDNEDLRGLMAGHLRASFEIVEAGNGAEASGIVEEMEIDLIISDIMMPVKNGITLCREIKENMNYSHIPFIMLTARGGLENQMEGLDSGADAYFEKPVDFGLLKLTVQNIFRQQQNLKEHYARNYFVDSRELAANQQDNKFISRLIEIIESRIDQPDMDVSYIASELSMSRSKLYAKVKSLTDKSIVEFIRSYRLRKAATLLIEENLSIRETMERIGIESQSYFTRVFKNEFGMIPTAFIQKNKAGK</sequence>
<evidence type="ECO:0000256" key="4">
    <source>
        <dbReference type="ARBA" id="ARBA00022679"/>
    </source>
</evidence>
<dbReference type="PRINTS" id="PR00344">
    <property type="entry name" value="BCTRLSENSOR"/>
</dbReference>
<evidence type="ECO:0000256" key="9">
    <source>
        <dbReference type="SAM" id="Phobius"/>
    </source>
</evidence>
<gene>
    <name evidence="14" type="ORF">GKE01_05535</name>
</gene>
<keyword evidence="6" id="KW-0805">Transcription regulation</keyword>
<dbReference type="PANTHER" id="PTHR43547">
    <property type="entry name" value="TWO-COMPONENT HISTIDINE KINASE"/>
    <property type="match status" value="1"/>
</dbReference>
<dbReference type="GO" id="GO:0043565">
    <property type="term" value="F:sequence-specific DNA binding"/>
    <property type="evidence" value="ECO:0007669"/>
    <property type="project" value="InterPro"/>
</dbReference>
<dbReference type="PROSITE" id="PS50109">
    <property type="entry name" value="HIS_KIN"/>
    <property type="match status" value="1"/>
</dbReference>
<keyword evidence="9" id="KW-0472">Membrane</keyword>
<feature type="domain" description="Histidine kinase" evidence="12">
    <location>
        <begin position="831"/>
        <end position="1065"/>
    </location>
</feature>
<reference evidence="14" key="1">
    <citation type="journal article" date="2019" name="Nat. Med.">
        <title>A library of human gut bacterial isolates paired with longitudinal multiomics data enables mechanistic microbiome research.</title>
        <authorList>
            <person name="Poyet M."/>
            <person name="Groussin M."/>
            <person name="Gibbons S.M."/>
            <person name="Avila-Pacheco J."/>
            <person name="Jiang X."/>
            <person name="Kearney S.M."/>
            <person name="Perrotta A.R."/>
            <person name="Berdy B."/>
            <person name="Zhao S."/>
            <person name="Lieberman T.D."/>
            <person name="Swanson P.K."/>
            <person name="Smith M."/>
            <person name="Roesemann S."/>
            <person name="Alexander J.E."/>
            <person name="Rich S.A."/>
            <person name="Livny J."/>
            <person name="Vlamakis H."/>
            <person name="Clish C."/>
            <person name="Bullock K."/>
            <person name="Deik A."/>
            <person name="Scott J."/>
            <person name="Pierce K.A."/>
            <person name="Xavier R.J."/>
            <person name="Alm E.J."/>
        </authorList>
    </citation>
    <scope>NUCLEOTIDE SEQUENCE</scope>
    <source>
        <strain evidence="14">BIOML-A4</strain>
    </source>
</reference>
<dbReference type="InterPro" id="IPR015943">
    <property type="entry name" value="WD40/YVTN_repeat-like_dom_sf"/>
</dbReference>
<dbReference type="InterPro" id="IPR004358">
    <property type="entry name" value="Sig_transdc_His_kin-like_C"/>
</dbReference>
<dbReference type="SUPFAM" id="SSF47384">
    <property type="entry name" value="Homodimeric domain of signal transducing histidine kinase"/>
    <property type="match status" value="1"/>
</dbReference>
<dbReference type="InterPro" id="IPR018060">
    <property type="entry name" value="HTH_AraC"/>
</dbReference>
<dbReference type="RefSeq" id="WP_154278111.1">
    <property type="nucleotide sequence ID" value="NZ_WKLJ01000012.1"/>
</dbReference>
<evidence type="ECO:0000259" key="11">
    <source>
        <dbReference type="PROSITE" id="PS01124"/>
    </source>
</evidence>
<keyword evidence="9" id="KW-0812">Transmembrane</keyword>
<dbReference type="Gene3D" id="2.60.40.10">
    <property type="entry name" value="Immunoglobulins"/>
    <property type="match status" value="1"/>
</dbReference>